<keyword evidence="4" id="KW-1185">Reference proteome</keyword>
<reference evidence="3 4" key="1">
    <citation type="submission" date="2022-04" db="EMBL/GenBank/DDBJ databases">
        <title>Halobacillus sp. isolated from saltern.</title>
        <authorList>
            <person name="Won M."/>
            <person name="Lee C.-M."/>
            <person name="Woen H.-Y."/>
            <person name="Kwon S.-W."/>
        </authorList>
    </citation>
    <scope>NUCLEOTIDE SEQUENCE [LARGE SCALE GENOMIC DNA]</scope>
    <source>
        <strain evidence="3 4">SSTM10-2</strain>
    </source>
</reference>
<organism evidence="3 4">
    <name type="scientific">Halobacillus shinanisalinarum</name>
    <dbReference type="NCBI Taxonomy" id="2932258"/>
    <lineage>
        <taxon>Bacteria</taxon>
        <taxon>Bacillati</taxon>
        <taxon>Bacillota</taxon>
        <taxon>Bacilli</taxon>
        <taxon>Bacillales</taxon>
        <taxon>Bacillaceae</taxon>
        <taxon>Halobacillus</taxon>
    </lineage>
</organism>
<evidence type="ECO:0000259" key="2">
    <source>
        <dbReference type="Pfam" id="PF26347"/>
    </source>
</evidence>
<sequence length="145" mass="16697">MICGYLIFIFINGELQEQITEENIKLSNKLNEIEGKYEGLLNAEKEEDEERTEGLTVQEVIVEFLNTKELEVDKLTQHELSSMVKDQLTSVTGRDIDEAAKQTQLMISAIENKTFVVDDFTYQLTVKQLIIANKLRIRLSISIER</sequence>
<dbReference type="InterPro" id="IPR048198">
    <property type="entry name" value="YtrI"/>
</dbReference>
<dbReference type="NCBIfam" id="NF041479">
    <property type="entry name" value="spor_membprot_YtrI"/>
    <property type="match status" value="1"/>
</dbReference>
<evidence type="ECO:0000313" key="4">
    <source>
        <dbReference type="Proteomes" id="UP000831880"/>
    </source>
</evidence>
<dbReference type="InterPro" id="IPR058620">
    <property type="entry name" value="YtrI_C"/>
</dbReference>
<accession>A0ABY4H1U7</accession>
<evidence type="ECO:0000256" key="1">
    <source>
        <dbReference type="SAM" id="Coils"/>
    </source>
</evidence>
<evidence type="ECO:0000313" key="3">
    <source>
        <dbReference type="EMBL" id="UOQ94125.1"/>
    </source>
</evidence>
<protein>
    <recommendedName>
        <fullName evidence="2">Sporulation membrane protein YtrI C-terminal domain-containing protein</fullName>
    </recommendedName>
</protein>
<proteinExistence type="predicted"/>
<keyword evidence="1" id="KW-0175">Coiled coil</keyword>
<dbReference type="Pfam" id="PF26347">
    <property type="entry name" value="YtrI_sporulation"/>
    <property type="match status" value="1"/>
</dbReference>
<feature type="domain" description="Sporulation membrane protein YtrI C-terminal" evidence="2">
    <location>
        <begin position="58"/>
        <end position="141"/>
    </location>
</feature>
<name>A0ABY4H1U7_9BACI</name>
<dbReference type="EMBL" id="CP095074">
    <property type="protein sequence ID" value="UOQ94125.1"/>
    <property type="molecule type" value="Genomic_DNA"/>
</dbReference>
<gene>
    <name evidence="3" type="ORF">MUO14_03915</name>
</gene>
<dbReference type="Proteomes" id="UP000831880">
    <property type="component" value="Chromosome"/>
</dbReference>
<feature type="coiled-coil region" evidence="1">
    <location>
        <begin position="12"/>
        <end position="50"/>
    </location>
</feature>